<dbReference type="EMBL" id="HBEF01019778">
    <property type="protein sequence ID" value="CAD8340075.1"/>
    <property type="molecule type" value="Transcribed_RNA"/>
</dbReference>
<evidence type="ECO:0000313" key="2">
    <source>
        <dbReference type="EMBL" id="CAD8340076.1"/>
    </source>
</evidence>
<evidence type="ECO:0000313" key="1">
    <source>
        <dbReference type="EMBL" id="CAD8340075.1"/>
    </source>
</evidence>
<dbReference type="AlphaFoldDB" id="A0A6T6HJM2"/>
<proteinExistence type="predicted"/>
<accession>A0A6T6HJM2</accession>
<gene>
    <name evidence="1" type="ORF">CAUS1442_LOCUS12208</name>
    <name evidence="2" type="ORF">CAUS1442_LOCUS12209</name>
</gene>
<sequence>MWRVAGCEPSTDVAICSLSCNLAGYDAAQNRLDGAVERIASTCINMPDRTEKNLAQFGTEGSTIDVGLNGERERGWLWMAVGRGACDGRWSTRKLNSKNR</sequence>
<reference evidence="1" key="1">
    <citation type="submission" date="2021-01" db="EMBL/GenBank/DDBJ databases">
        <authorList>
            <person name="Corre E."/>
            <person name="Pelletier E."/>
            <person name="Niang G."/>
            <person name="Scheremetjew M."/>
            <person name="Finn R."/>
            <person name="Kale V."/>
            <person name="Holt S."/>
            <person name="Cochrane G."/>
            <person name="Meng A."/>
            <person name="Brown T."/>
            <person name="Cohen L."/>
        </authorList>
    </citation>
    <scope>NUCLEOTIDE SEQUENCE</scope>
    <source>
        <strain evidence="1">CCMP3328</strain>
    </source>
</reference>
<protein>
    <submittedName>
        <fullName evidence="1">Uncharacterized protein</fullName>
    </submittedName>
</protein>
<organism evidence="1">
    <name type="scientific">Craspedostauros australis</name>
    <dbReference type="NCBI Taxonomy" id="1486917"/>
    <lineage>
        <taxon>Eukaryota</taxon>
        <taxon>Sar</taxon>
        <taxon>Stramenopiles</taxon>
        <taxon>Ochrophyta</taxon>
        <taxon>Bacillariophyta</taxon>
        <taxon>Bacillariophyceae</taxon>
        <taxon>Bacillariophycidae</taxon>
        <taxon>Naviculales</taxon>
        <taxon>Naviculaceae</taxon>
        <taxon>Craspedostauros</taxon>
    </lineage>
</organism>
<dbReference type="EMBL" id="HBEF01019779">
    <property type="protein sequence ID" value="CAD8340076.1"/>
    <property type="molecule type" value="Transcribed_RNA"/>
</dbReference>
<name>A0A6T6HJM2_9STRA</name>